<dbReference type="PANTHER" id="PTHR12110">
    <property type="entry name" value="HYDROXYPYRUVATE ISOMERASE"/>
    <property type="match status" value="1"/>
</dbReference>
<evidence type="ECO:0000313" key="3">
    <source>
        <dbReference type="Proteomes" id="UP000249304"/>
    </source>
</evidence>
<dbReference type="PANTHER" id="PTHR12110:SF21">
    <property type="entry name" value="XYLOSE ISOMERASE-LIKE TIM BARREL DOMAIN-CONTAINING PROTEIN"/>
    <property type="match status" value="1"/>
</dbReference>
<dbReference type="RefSeq" id="WP_111181246.1">
    <property type="nucleotide sequence ID" value="NZ_POUD01000105.1"/>
</dbReference>
<dbReference type="Gene3D" id="3.20.20.150">
    <property type="entry name" value="Divalent-metal-dependent TIM barrel enzymes"/>
    <property type="match status" value="1"/>
</dbReference>
<gene>
    <name evidence="2" type="ORF">C1J01_24035</name>
</gene>
<dbReference type="InterPro" id="IPR050312">
    <property type="entry name" value="IolE/XylAMocC-like"/>
</dbReference>
<dbReference type="EMBL" id="POUD01000105">
    <property type="protein sequence ID" value="PZG15444.1"/>
    <property type="molecule type" value="Genomic_DNA"/>
</dbReference>
<dbReference type="AlphaFoldDB" id="A0A2W2FJK2"/>
<dbReference type="SUPFAM" id="SSF51658">
    <property type="entry name" value="Xylose isomerase-like"/>
    <property type="match status" value="1"/>
</dbReference>
<comment type="caution">
    <text evidence="2">The sequence shown here is derived from an EMBL/GenBank/DDBJ whole genome shotgun (WGS) entry which is preliminary data.</text>
</comment>
<evidence type="ECO:0000259" key="1">
    <source>
        <dbReference type="Pfam" id="PF01261"/>
    </source>
</evidence>
<dbReference type="Pfam" id="PF01261">
    <property type="entry name" value="AP_endonuc_2"/>
    <property type="match status" value="1"/>
</dbReference>
<reference evidence="2 3" key="1">
    <citation type="submission" date="2018-01" db="EMBL/GenBank/DDBJ databases">
        <title>Draft genome sequence of Nonomuraea sp. KC333.</title>
        <authorList>
            <person name="Sahin N."/>
            <person name="Saygin H."/>
            <person name="Ay H."/>
        </authorList>
    </citation>
    <scope>NUCLEOTIDE SEQUENCE [LARGE SCALE GENOMIC DNA]</scope>
    <source>
        <strain evidence="2 3">KC333</strain>
    </source>
</reference>
<keyword evidence="3" id="KW-1185">Reference proteome</keyword>
<feature type="domain" description="Xylose isomerase-like TIM barrel" evidence="1">
    <location>
        <begin position="19"/>
        <end position="264"/>
    </location>
</feature>
<accession>A0A2W2FJK2</accession>
<organism evidence="2 3">
    <name type="scientific">Nonomuraea aridisoli</name>
    <dbReference type="NCBI Taxonomy" id="2070368"/>
    <lineage>
        <taxon>Bacteria</taxon>
        <taxon>Bacillati</taxon>
        <taxon>Actinomycetota</taxon>
        <taxon>Actinomycetes</taxon>
        <taxon>Streptosporangiales</taxon>
        <taxon>Streptosporangiaceae</taxon>
        <taxon>Nonomuraea</taxon>
    </lineage>
</organism>
<protein>
    <submittedName>
        <fullName evidence="2">Protein iolH</fullName>
    </submittedName>
</protein>
<dbReference type="InterPro" id="IPR013022">
    <property type="entry name" value="Xyl_isomerase-like_TIM-brl"/>
</dbReference>
<evidence type="ECO:0000313" key="2">
    <source>
        <dbReference type="EMBL" id="PZG15444.1"/>
    </source>
</evidence>
<proteinExistence type="predicted"/>
<dbReference type="Proteomes" id="UP000249304">
    <property type="component" value="Unassembled WGS sequence"/>
</dbReference>
<dbReference type="InterPro" id="IPR036237">
    <property type="entry name" value="Xyl_isomerase-like_sf"/>
</dbReference>
<sequence length="279" mass="31003">MKIALDPAMMQGRPVVEAVRATADAGYRHLEMGNRDDFIPAFKPMHASPAELRGFRDAAATAGVEIASVAVIQAWSSPDEDVRKQAVEWWKDGIAAAVELGCRRINTELSGHPEQPDACRAAFLRSFEELLPVLEREDVELIVEPHPWDFIETTVAAVDLVKEAGSARLRYLHCVPHTYYLGGGITEQVEYARGFDHVHLADAFRPERTIVNPPTVTCRVHQHFDLGRGEIDWAEVRQALESVGFDGILTVQIFGWDDQAEQSFKSNLSAVERLFGLSG</sequence>
<name>A0A2W2FJK2_9ACTN</name>
<dbReference type="OrthoDB" id="3280201at2"/>